<dbReference type="GO" id="GO:0030420">
    <property type="term" value="P:establishment of competence for transformation"/>
    <property type="evidence" value="ECO:0007669"/>
    <property type="project" value="InterPro"/>
</dbReference>
<feature type="transmembrane region" description="Helical" evidence="6">
    <location>
        <begin position="21"/>
        <end position="43"/>
    </location>
</feature>
<evidence type="ECO:0000256" key="4">
    <source>
        <dbReference type="ARBA" id="ARBA00022989"/>
    </source>
</evidence>
<dbReference type="PANTHER" id="PTHR30619:SF7">
    <property type="entry name" value="BETA-LACTAMASE DOMAIN PROTEIN"/>
    <property type="match status" value="1"/>
</dbReference>
<organism evidence="8 9">
    <name type="scientific">Anaerotignum faecicola</name>
    <dbReference type="NCBI Taxonomy" id="2358141"/>
    <lineage>
        <taxon>Bacteria</taxon>
        <taxon>Bacillati</taxon>
        <taxon>Bacillota</taxon>
        <taxon>Clostridia</taxon>
        <taxon>Lachnospirales</taxon>
        <taxon>Anaerotignaceae</taxon>
        <taxon>Anaerotignum</taxon>
    </lineage>
</organism>
<dbReference type="SMART" id="SM00849">
    <property type="entry name" value="Lactamase_B"/>
    <property type="match status" value="1"/>
</dbReference>
<reference evidence="8 9" key="1">
    <citation type="submission" date="2018-10" db="EMBL/GenBank/DDBJ databases">
        <title>Draft Genome Sequence of Anaerotignum sp. KCTC 15736.</title>
        <authorList>
            <person name="Choi S.H."/>
            <person name="Kim J.S."/>
            <person name="Kang S.W."/>
            <person name="Lee J.S."/>
            <person name="Park S.H."/>
        </authorList>
    </citation>
    <scope>NUCLEOTIDE SEQUENCE [LARGE SCALE GENOMIC DNA]</scope>
    <source>
        <strain evidence="8 9">KCTC 15736</strain>
    </source>
</reference>
<proteinExistence type="predicted"/>
<evidence type="ECO:0000256" key="1">
    <source>
        <dbReference type="ARBA" id="ARBA00004651"/>
    </source>
</evidence>
<evidence type="ECO:0000313" key="8">
    <source>
        <dbReference type="EMBL" id="GCB30252.1"/>
    </source>
</evidence>
<evidence type="ECO:0000259" key="7">
    <source>
        <dbReference type="SMART" id="SM00849"/>
    </source>
</evidence>
<dbReference type="InterPro" id="IPR004477">
    <property type="entry name" value="ComEC_N"/>
</dbReference>
<dbReference type="InterPro" id="IPR001279">
    <property type="entry name" value="Metallo-B-lactamas"/>
</dbReference>
<dbReference type="CDD" id="cd07731">
    <property type="entry name" value="ComA-like_MBL-fold"/>
    <property type="match status" value="1"/>
</dbReference>
<keyword evidence="2" id="KW-1003">Cell membrane</keyword>
<dbReference type="GO" id="GO:0005886">
    <property type="term" value="C:plasma membrane"/>
    <property type="evidence" value="ECO:0007669"/>
    <property type="project" value="UniProtKB-SubCell"/>
</dbReference>
<dbReference type="NCBIfam" id="TIGR00360">
    <property type="entry name" value="ComEC_N-term"/>
    <property type="match status" value="1"/>
</dbReference>
<comment type="caution">
    <text evidence="8">The sequence shown here is derived from an EMBL/GenBank/DDBJ whole genome shotgun (WGS) entry which is preliminary data.</text>
</comment>
<dbReference type="Gene3D" id="3.60.15.10">
    <property type="entry name" value="Ribonuclease Z/Hydroxyacylglutathione hydrolase-like"/>
    <property type="match status" value="1"/>
</dbReference>
<dbReference type="InterPro" id="IPR035681">
    <property type="entry name" value="ComA-like_MBL"/>
</dbReference>
<dbReference type="Pfam" id="PF03772">
    <property type="entry name" value="Competence"/>
    <property type="match status" value="1"/>
</dbReference>
<feature type="transmembrane region" description="Helical" evidence="6">
    <location>
        <begin position="414"/>
        <end position="433"/>
    </location>
</feature>
<evidence type="ECO:0000256" key="6">
    <source>
        <dbReference type="SAM" id="Phobius"/>
    </source>
</evidence>
<evidence type="ECO:0000256" key="2">
    <source>
        <dbReference type="ARBA" id="ARBA00022475"/>
    </source>
</evidence>
<feature type="domain" description="Metallo-beta-lactamase" evidence="7">
    <location>
        <begin position="511"/>
        <end position="712"/>
    </location>
</feature>
<gene>
    <name evidence="8" type="primary">comEC</name>
    <name evidence="8" type="ORF">KGMB03357_19130</name>
</gene>
<dbReference type="InterPro" id="IPR036866">
    <property type="entry name" value="RibonucZ/Hydroxyglut_hydro"/>
</dbReference>
<feature type="transmembrane region" description="Helical" evidence="6">
    <location>
        <begin position="259"/>
        <end position="275"/>
    </location>
</feature>
<keyword evidence="9" id="KW-1185">Reference proteome</keyword>
<sequence length="775" mass="85913">MKRPILWTTIFMICGIYMRLGISKVICLVSFLFLLFFMFRFVINKKKPAYLLLLFFVPLGFFSAGVHWQAEQSLLTKTVTGEGVILEEGETTSGNQKLTLRCSLEKQEKPCKVYAVWVGEERFQEGERVAFSGEIVPFSKQSYPGGYDEQLYLLTKGYEYKLYPEKIKVTGQDTSLSVRLARARAGVQMVLDRILPAEESGLMQAVLTGDKEKIPEESYTLYSKAGVVHVLCISGLHLSILALYLAFFLEKALGRSKRTSALVTIFAVFAFLLFIKSSPSSYRAALMITVVLLGRAFYRLPDALNTMAIAAFLLLLFQPLYLFHAGFQLSFLTVFGIWFGIGRMERKKKKDRGKFDWLKESLLVSFYASLFSYPAVAYYFSSVSLVGIFANLLIVPLSGLLLGFGLLSVLLGAVCLPVGIFAAGSVYAILRAFKIVCTALVRLPFAYVLVGCPSYLSIVLYYVLLFFVLEYGGRKGSWKVGAMLSAALFCAVFENPLFRKENTIAFLDVGQGDAAVISTYDGAAYLVDGGGKFGQDFGENVGKRIVLPYLEYLGVSALDGAFLSHPDSDHMTGLLEVLETLPTKGLYLSDYAFAENEQTDLLKEMVEKYNIPLYTIKTGDSSLGDKFLCLYPTGASAGTGEENQGSMVLRYSYSDTKVLFTGDITAEEEQQLLEQNISADVLKVAHHGSKYSSDAAFLEKVSPKAAVISCGTNNVYGHPHKEAMERLQKTGAEIFRTDEDGTILVTIGKDGAMNIETMTERKPLYENIKEKLEKS</sequence>
<dbReference type="EMBL" id="BHVZ01000012">
    <property type="protein sequence ID" value="GCB30252.1"/>
    <property type="molecule type" value="Genomic_DNA"/>
</dbReference>
<feature type="transmembrane region" description="Helical" evidence="6">
    <location>
        <begin position="49"/>
        <end position="68"/>
    </location>
</feature>
<dbReference type="SUPFAM" id="SSF56281">
    <property type="entry name" value="Metallo-hydrolase/oxidoreductase"/>
    <property type="match status" value="1"/>
</dbReference>
<dbReference type="NCBIfam" id="TIGR00361">
    <property type="entry name" value="ComEC_Rec2"/>
    <property type="match status" value="1"/>
</dbReference>
<dbReference type="InterPro" id="IPR004797">
    <property type="entry name" value="Competence_ComEC/Rec2"/>
</dbReference>
<feature type="transmembrane region" description="Helical" evidence="6">
    <location>
        <begin position="386"/>
        <end position="407"/>
    </location>
</feature>
<keyword evidence="5 6" id="KW-0472">Membrane</keyword>
<dbReference type="InterPro" id="IPR052159">
    <property type="entry name" value="Competence_DNA_uptake"/>
</dbReference>
<feature type="transmembrane region" description="Helical" evidence="6">
    <location>
        <begin position="445"/>
        <end position="468"/>
    </location>
</feature>
<evidence type="ECO:0000313" key="9">
    <source>
        <dbReference type="Proteomes" id="UP000287361"/>
    </source>
</evidence>
<evidence type="ECO:0000256" key="3">
    <source>
        <dbReference type="ARBA" id="ARBA00022692"/>
    </source>
</evidence>
<dbReference type="Proteomes" id="UP000287361">
    <property type="component" value="Unassembled WGS sequence"/>
</dbReference>
<dbReference type="Pfam" id="PF00753">
    <property type="entry name" value="Lactamase_B"/>
    <property type="match status" value="1"/>
</dbReference>
<feature type="transmembrane region" description="Helical" evidence="6">
    <location>
        <begin position="320"/>
        <end position="341"/>
    </location>
</feature>
<accession>A0A401LFK4</accession>
<dbReference type="InterPro" id="IPR025405">
    <property type="entry name" value="DUF4131"/>
</dbReference>
<name>A0A401LFK4_9FIRM</name>
<keyword evidence="4 6" id="KW-1133">Transmembrane helix</keyword>
<keyword evidence="3 6" id="KW-0812">Transmembrane</keyword>
<comment type="subcellular location">
    <subcellularLocation>
        <location evidence="1">Cell membrane</location>
        <topology evidence="1">Multi-pass membrane protein</topology>
    </subcellularLocation>
</comment>
<feature type="transmembrane region" description="Helical" evidence="6">
    <location>
        <begin position="227"/>
        <end position="247"/>
    </location>
</feature>
<dbReference type="AlphaFoldDB" id="A0A401LFK4"/>
<dbReference type="PANTHER" id="PTHR30619">
    <property type="entry name" value="DNA INTERNALIZATION/COMPETENCE PROTEIN COMEC/REC2"/>
    <property type="match status" value="1"/>
</dbReference>
<evidence type="ECO:0000256" key="5">
    <source>
        <dbReference type="ARBA" id="ARBA00023136"/>
    </source>
</evidence>
<protein>
    <submittedName>
        <fullName evidence="8">DNA internalization-related competence protein ComEC/Rec2</fullName>
    </submittedName>
</protein>
<dbReference type="Pfam" id="PF13567">
    <property type="entry name" value="DUF4131"/>
    <property type="match status" value="1"/>
</dbReference>